<gene>
    <name evidence="1" type="ORF">ACAOBT_LOCUS19513</name>
</gene>
<name>A0A9P0LBL0_ACAOB</name>
<dbReference type="EMBL" id="CAKOFQ010007081">
    <property type="protein sequence ID" value="CAH1990212.1"/>
    <property type="molecule type" value="Genomic_DNA"/>
</dbReference>
<accession>A0A9P0LBL0</accession>
<dbReference type="AlphaFoldDB" id="A0A9P0LBL0"/>
<dbReference type="Proteomes" id="UP001152888">
    <property type="component" value="Unassembled WGS sequence"/>
</dbReference>
<keyword evidence="2" id="KW-1185">Reference proteome</keyword>
<reference evidence="1" key="1">
    <citation type="submission" date="2022-03" db="EMBL/GenBank/DDBJ databases">
        <authorList>
            <person name="Sayadi A."/>
        </authorList>
    </citation>
    <scope>NUCLEOTIDE SEQUENCE</scope>
</reference>
<proteinExistence type="predicted"/>
<organism evidence="1 2">
    <name type="scientific">Acanthoscelides obtectus</name>
    <name type="common">Bean weevil</name>
    <name type="synonym">Bruchus obtectus</name>
    <dbReference type="NCBI Taxonomy" id="200917"/>
    <lineage>
        <taxon>Eukaryota</taxon>
        <taxon>Metazoa</taxon>
        <taxon>Ecdysozoa</taxon>
        <taxon>Arthropoda</taxon>
        <taxon>Hexapoda</taxon>
        <taxon>Insecta</taxon>
        <taxon>Pterygota</taxon>
        <taxon>Neoptera</taxon>
        <taxon>Endopterygota</taxon>
        <taxon>Coleoptera</taxon>
        <taxon>Polyphaga</taxon>
        <taxon>Cucujiformia</taxon>
        <taxon>Chrysomeloidea</taxon>
        <taxon>Chrysomelidae</taxon>
        <taxon>Bruchinae</taxon>
        <taxon>Bruchini</taxon>
        <taxon>Acanthoscelides</taxon>
    </lineage>
</organism>
<evidence type="ECO:0000313" key="2">
    <source>
        <dbReference type="Proteomes" id="UP001152888"/>
    </source>
</evidence>
<protein>
    <submittedName>
        <fullName evidence="1">Uncharacterized protein</fullName>
    </submittedName>
</protein>
<sequence>MVCETVYDCLKDFVKVPDTQGKKLGLKQDGMFLSVVVPLMANMS</sequence>
<comment type="caution">
    <text evidence="1">The sequence shown here is derived from an EMBL/GenBank/DDBJ whole genome shotgun (WGS) entry which is preliminary data.</text>
</comment>
<evidence type="ECO:0000313" key="1">
    <source>
        <dbReference type="EMBL" id="CAH1990212.1"/>
    </source>
</evidence>